<dbReference type="RefSeq" id="XP_013238222.1">
    <property type="nucleotide sequence ID" value="XM_013382768.1"/>
</dbReference>
<evidence type="ECO:0000256" key="1">
    <source>
        <dbReference type="ARBA" id="ARBA00004123"/>
    </source>
</evidence>
<name>A0A098VS24_9MICR</name>
<evidence type="ECO:0000313" key="7">
    <source>
        <dbReference type="EMBL" id="KGG51770.1"/>
    </source>
</evidence>
<evidence type="ECO:0000313" key="8">
    <source>
        <dbReference type="Proteomes" id="UP000029725"/>
    </source>
</evidence>
<keyword evidence="4" id="KW-0539">Nucleus</keyword>
<dbReference type="PANTHER" id="PTHR47427:SF1">
    <property type="entry name" value="PROTEIN STE12"/>
    <property type="match status" value="1"/>
</dbReference>
<dbReference type="GO" id="GO:0005634">
    <property type="term" value="C:nucleus"/>
    <property type="evidence" value="ECO:0007669"/>
    <property type="project" value="UniProtKB-SubCell"/>
</dbReference>
<feature type="compositionally biased region" description="Polar residues" evidence="6">
    <location>
        <begin position="548"/>
        <end position="558"/>
    </location>
</feature>
<dbReference type="GO" id="GO:1990526">
    <property type="term" value="C:Ste12p-Dig1p-Dig2p complex"/>
    <property type="evidence" value="ECO:0007669"/>
    <property type="project" value="TreeGrafter"/>
</dbReference>
<dbReference type="AlphaFoldDB" id="A0A098VS24"/>
<gene>
    <name evidence="7" type="ORF">DI09_27p90</name>
</gene>
<feature type="region of interest" description="Disordered" evidence="6">
    <location>
        <begin position="209"/>
        <end position="237"/>
    </location>
</feature>
<comment type="similarity">
    <text evidence="5">Belongs to the STE12 transcription factor family.</text>
</comment>
<feature type="region of interest" description="Disordered" evidence="6">
    <location>
        <begin position="382"/>
        <end position="558"/>
    </location>
</feature>
<dbReference type="PANTHER" id="PTHR47427">
    <property type="entry name" value="PROTEIN STE12"/>
    <property type="match status" value="1"/>
</dbReference>
<dbReference type="EMBL" id="JMKJ01000199">
    <property type="protein sequence ID" value="KGG51770.1"/>
    <property type="molecule type" value="Genomic_DNA"/>
</dbReference>
<accession>A0A098VS24</accession>
<dbReference type="GO" id="GO:0003676">
    <property type="term" value="F:nucleic acid binding"/>
    <property type="evidence" value="ECO:0007669"/>
    <property type="project" value="InterPro"/>
</dbReference>
<dbReference type="VEuPathDB" id="MicrosporidiaDB:DI09_27p90"/>
<organism evidence="7 8">
    <name type="scientific">Mitosporidium daphniae</name>
    <dbReference type="NCBI Taxonomy" id="1485682"/>
    <lineage>
        <taxon>Eukaryota</taxon>
        <taxon>Fungi</taxon>
        <taxon>Fungi incertae sedis</taxon>
        <taxon>Microsporidia</taxon>
        <taxon>Mitosporidium</taxon>
    </lineage>
</organism>
<feature type="compositionally biased region" description="Basic and acidic residues" evidence="6">
    <location>
        <begin position="449"/>
        <end position="480"/>
    </location>
</feature>
<dbReference type="InterPro" id="IPR035979">
    <property type="entry name" value="RBD_domain_sf"/>
</dbReference>
<dbReference type="SUPFAM" id="SSF54928">
    <property type="entry name" value="RNA-binding domain, RBD"/>
    <property type="match status" value="1"/>
</dbReference>
<proteinExistence type="inferred from homology"/>
<dbReference type="GeneID" id="25259352"/>
<comment type="caution">
    <text evidence="7">The sequence shown here is derived from an EMBL/GenBank/DDBJ whole genome shotgun (WGS) entry which is preliminary data.</text>
</comment>
<feature type="compositionally biased region" description="Low complexity" evidence="6">
    <location>
        <begin position="536"/>
        <end position="547"/>
    </location>
</feature>
<reference evidence="7 8" key="1">
    <citation type="submission" date="2014-04" db="EMBL/GenBank/DDBJ databases">
        <title>A new species of microsporidia sheds light on the evolution of extreme parasitism.</title>
        <authorList>
            <person name="Haag K.L."/>
            <person name="James T.Y."/>
            <person name="Larsson R."/>
            <person name="Schaer T.M."/>
            <person name="Refardt D."/>
            <person name="Pombert J.-F."/>
            <person name="Ebert D."/>
        </authorList>
    </citation>
    <scope>NUCLEOTIDE SEQUENCE [LARGE SCALE GENOMIC DNA]</scope>
    <source>
        <strain evidence="7 8">UGP3</strain>
        <tissue evidence="7">Spores</tissue>
    </source>
</reference>
<evidence type="ECO:0000256" key="6">
    <source>
        <dbReference type="SAM" id="MobiDB-lite"/>
    </source>
</evidence>
<dbReference type="Proteomes" id="UP000029725">
    <property type="component" value="Unassembled WGS sequence"/>
</dbReference>
<keyword evidence="2" id="KW-0805">Transcription regulation</keyword>
<protein>
    <submittedName>
        <fullName evidence="7">Uncharacterized protein</fullName>
    </submittedName>
</protein>
<dbReference type="InterPro" id="IPR003120">
    <property type="entry name" value="Ste12"/>
</dbReference>
<sequence length="558" mass="63017">MSFQFPHFQKSQLARSVPYMEDPIERLKVFLATAPSSWDTKDLIRRFPLGNGEIVSCIYWKGLFYVTGTDIVKILLFRFQFIQRPIINTKKFEEGIFSDLRNLKPGLDAALEEPRSEFLELLYRNGCIRTQKKQKVFYWYSVPHERLFVDALERDLKRESNLIHVNAFLGRHQACFPSYLPHKLAKVSPLLMSPAPLQHQRTMIPMEAAGSSHPAMSFQSHQPAQAPSSQGTLANAAPPLAIPQPIKASSGYFSHGLDTFFTGEDRITGLTSAKDFSVDKDMLKSHPSSMADTSFDDYFGSDLTCLSYSSNLGQRNTYAAVPDGWTSDADLFRLCSEAGCSQNLPKFITFQEQQPTGKSKGIAELEFECEEDGSKLYSYLKSHQIHGRKPTVELEKKVSSCRRNHSPTNPSSNGRHSHAPTSINSRSHSTEDQLRSPRSRSKGRASVHRRSDEIDQKKRDKNPDRTSEGKGRTFSKETREHRTRYSTRDSRRAEPSHKSRDSASRDLSSKKRERSNSRGKDQASLSTKPRGKGYESAVPSFSSSSNSTKLGQFSTTKY</sequence>
<dbReference type="Pfam" id="PF02200">
    <property type="entry name" value="STE"/>
    <property type="match status" value="1"/>
</dbReference>
<dbReference type="GO" id="GO:0003700">
    <property type="term" value="F:DNA-binding transcription factor activity"/>
    <property type="evidence" value="ECO:0007669"/>
    <property type="project" value="InterPro"/>
</dbReference>
<evidence type="ECO:0000256" key="4">
    <source>
        <dbReference type="ARBA" id="ARBA00023242"/>
    </source>
</evidence>
<evidence type="ECO:0000256" key="2">
    <source>
        <dbReference type="ARBA" id="ARBA00023015"/>
    </source>
</evidence>
<dbReference type="InterPro" id="IPR012677">
    <property type="entry name" value="Nucleotide-bd_a/b_plait_sf"/>
</dbReference>
<dbReference type="GO" id="GO:1990527">
    <property type="term" value="C:Tec1p-Ste12p-Dig1p complex"/>
    <property type="evidence" value="ECO:0007669"/>
    <property type="project" value="TreeGrafter"/>
</dbReference>
<evidence type="ECO:0000256" key="3">
    <source>
        <dbReference type="ARBA" id="ARBA00023163"/>
    </source>
</evidence>
<dbReference type="OrthoDB" id="1095242at2759"/>
<dbReference type="HOGENOM" id="CLU_488405_0_0_1"/>
<keyword evidence="3" id="KW-0804">Transcription</keyword>
<feature type="compositionally biased region" description="Basic and acidic residues" evidence="6">
    <location>
        <begin position="486"/>
        <end position="521"/>
    </location>
</feature>
<feature type="compositionally biased region" description="Basic residues" evidence="6">
    <location>
        <begin position="437"/>
        <end position="448"/>
    </location>
</feature>
<keyword evidence="8" id="KW-1185">Reference proteome</keyword>
<evidence type="ECO:0000256" key="5">
    <source>
        <dbReference type="ARBA" id="ARBA00024345"/>
    </source>
</evidence>
<dbReference type="SMART" id="SM00424">
    <property type="entry name" value="STE"/>
    <property type="match status" value="1"/>
</dbReference>
<dbReference type="InterPro" id="IPR052127">
    <property type="entry name" value="STE12_transcription_factor"/>
</dbReference>
<comment type="subcellular location">
    <subcellularLocation>
        <location evidence="1">Nucleus</location>
    </subcellularLocation>
</comment>
<feature type="compositionally biased region" description="Polar residues" evidence="6">
    <location>
        <begin position="406"/>
        <end position="427"/>
    </location>
</feature>
<feature type="compositionally biased region" description="Low complexity" evidence="6">
    <location>
        <begin position="217"/>
        <end position="230"/>
    </location>
</feature>
<dbReference type="Gene3D" id="3.30.70.330">
    <property type="match status" value="1"/>
</dbReference>